<dbReference type="AlphaFoldDB" id="A0A561Q436"/>
<dbReference type="EMBL" id="VIWO01000001">
    <property type="protein sequence ID" value="TWF45130.1"/>
    <property type="molecule type" value="Genomic_DNA"/>
</dbReference>
<protein>
    <submittedName>
        <fullName evidence="1">Uncharacterized protein</fullName>
    </submittedName>
</protein>
<keyword evidence="2" id="KW-1185">Reference proteome</keyword>
<reference evidence="1 2" key="1">
    <citation type="submission" date="2019-06" db="EMBL/GenBank/DDBJ databases">
        <title>Sorghum-associated microbial communities from plants grown in Nebraska, USA.</title>
        <authorList>
            <person name="Schachtman D."/>
        </authorList>
    </citation>
    <scope>NUCLEOTIDE SEQUENCE [LARGE SCALE GENOMIC DNA]</scope>
    <source>
        <strain evidence="1 2">1209</strain>
    </source>
</reference>
<name>A0A561Q436_9BACT</name>
<dbReference type="Proteomes" id="UP000320811">
    <property type="component" value="Unassembled WGS sequence"/>
</dbReference>
<evidence type="ECO:0000313" key="1">
    <source>
        <dbReference type="EMBL" id="TWF45130.1"/>
    </source>
</evidence>
<proteinExistence type="predicted"/>
<gene>
    <name evidence="1" type="ORF">FHW36_1011056</name>
</gene>
<evidence type="ECO:0000313" key="2">
    <source>
        <dbReference type="Proteomes" id="UP000320811"/>
    </source>
</evidence>
<accession>A0A561Q436</accession>
<sequence length="39" mass="4632">MKQTNSYPRIFKNLLAEQRQYIKYVTVAEDGIDILHTYA</sequence>
<comment type="caution">
    <text evidence="1">The sequence shown here is derived from an EMBL/GenBank/DDBJ whole genome shotgun (WGS) entry which is preliminary data.</text>
</comment>
<organism evidence="1 2">
    <name type="scientific">Chitinophaga polysaccharea</name>
    <dbReference type="NCBI Taxonomy" id="1293035"/>
    <lineage>
        <taxon>Bacteria</taxon>
        <taxon>Pseudomonadati</taxon>
        <taxon>Bacteroidota</taxon>
        <taxon>Chitinophagia</taxon>
        <taxon>Chitinophagales</taxon>
        <taxon>Chitinophagaceae</taxon>
        <taxon>Chitinophaga</taxon>
    </lineage>
</organism>